<reference evidence="1 2" key="1">
    <citation type="submission" date="2018-06" db="EMBL/GenBank/DDBJ databases">
        <title>Genomic Encyclopedia of Type Strains, Phase I: the one thousand microbial genomes (KMG-I) project.</title>
        <authorList>
            <person name="Kyrpides N."/>
        </authorList>
    </citation>
    <scope>NUCLEOTIDE SEQUENCE [LARGE SCALE GENOMIC DNA]</scope>
    <source>
        <strain evidence="1 2">DSM 19573</strain>
    </source>
</reference>
<gene>
    <name evidence="1" type="ORF">LY28_02807</name>
</gene>
<evidence type="ECO:0000313" key="1">
    <source>
        <dbReference type="EMBL" id="PYG86781.1"/>
    </source>
</evidence>
<dbReference type="EMBL" id="QKMR01000017">
    <property type="protein sequence ID" value="PYG86781.1"/>
    <property type="molecule type" value="Genomic_DNA"/>
</dbReference>
<dbReference type="AlphaFoldDB" id="A0A318Y414"/>
<organism evidence="1 2">
    <name type="scientific">Ruminiclostridium sufflavum DSM 19573</name>
    <dbReference type="NCBI Taxonomy" id="1121337"/>
    <lineage>
        <taxon>Bacteria</taxon>
        <taxon>Bacillati</taxon>
        <taxon>Bacillota</taxon>
        <taxon>Clostridia</taxon>
        <taxon>Eubacteriales</taxon>
        <taxon>Oscillospiraceae</taxon>
        <taxon>Ruminiclostridium</taxon>
    </lineage>
</organism>
<name>A0A318Y414_9FIRM</name>
<proteinExistence type="predicted"/>
<protein>
    <submittedName>
        <fullName evidence="1">Uncharacterized protein</fullName>
    </submittedName>
</protein>
<sequence length="68" mass="8094">MNEREFMEVVPFGNGFYKIVNRKHMTEIALFRVSPNSSFVLDTELANSIIDAYLKYYRAVNRRIQSFR</sequence>
<dbReference type="RefSeq" id="WP_110462803.1">
    <property type="nucleotide sequence ID" value="NZ_QKMR01000017.1"/>
</dbReference>
<evidence type="ECO:0000313" key="2">
    <source>
        <dbReference type="Proteomes" id="UP000248132"/>
    </source>
</evidence>
<comment type="caution">
    <text evidence="1">The sequence shown here is derived from an EMBL/GenBank/DDBJ whole genome shotgun (WGS) entry which is preliminary data.</text>
</comment>
<dbReference type="Proteomes" id="UP000248132">
    <property type="component" value="Unassembled WGS sequence"/>
</dbReference>
<accession>A0A318Y414</accession>
<keyword evidence="2" id="KW-1185">Reference proteome</keyword>